<evidence type="ECO:0000313" key="2">
    <source>
        <dbReference type="Proteomes" id="UP000267934"/>
    </source>
</evidence>
<reference evidence="1 2" key="1">
    <citation type="journal article" date="2018" name="Plant Pathol. J.">
        <title>Characterization of the Lytic Bacteriophage phiEaP-8 Effective against Both Erwinia amylovora and Erwinia pyrifoliae Causing Severe Diseases in Apple and Pear.</title>
        <authorList>
            <person name="Park J."/>
            <person name="Lee G.M."/>
            <person name="Kim D."/>
            <person name="Park D.H."/>
            <person name="Oh C.S."/>
        </authorList>
    </citation>
    <scope>NUCLEOTIDE SEQUENCE [LARGE SCALE GENOMIC DNA]</scope>
</reference>
<proteinExistence type="predicted"/>
<name>A0A3G1QTS2_9CAUD</name>
<dbReference type="EMBL" id="MH160392">
    <property type="protein sequence ID" value="AWN06263.1"/>
    <property type="molecule type" value="Genomic_DNA"/>
</dbReference>
<dbReference type="GeneID" id="55819127"/>
<dbReference type="RefSeq" id="YP_009889627.1">
    <property type="nucleotide sequence ID" value="NC_049510.1"/>
</dbReference>
<evidence type="ECO:0000313" key="1">
    <source>
        <dbReference type="EMBL" id="AWN06263.1"/>
    </source>
</evidence>
<organism evidence="1 2">
    <name type="scientific">Erwinia phage phiEaP8</name>
    <dbReference type="NCBI Taxonomy" id="2178928"/>
    <lineage>
        <taxon>Viruses</taxon>
        <taxon>Duplodnaviria</taxon>
        <taxon>Heunggongvirae</taxon>
        <taxon>Uroviricota</taxon>
        <taxon>Caudoviricetes</taxon>
        <taxon>Schitoviridae</taxon>
        <taxon>Erskinevirinae</taxon>
        <taxon>Yonginvirus</taxon>
        <taxon>Yonginvirus EaP8</taxon>
    </lineage>
</organism>
<protein>
    <submittedName>
        <fullName evidence="1">Uncharacterized protein</fullName>
    </submittedName>
</protein>
<sequence>MHEFLRKYKEWLDAGAPEAKPFSRTLGLCGNMKLSGHYDYKYQLRNALKRDFDDVVYPFNNGMGIGYVTEKECQTMHENKERIAWVERMLREE</sequence>
<keyword evidence="2" id="KW-1185">Reference proteome</keyword>
<dbReference type="Proteomes" id="UP000267934">
    <property type="component" value="Segment"/>
</dbReference>
<dbReference type="KEGG" id="vg:55819127"/>
<accession>A0A3G1QTS2</accession>